<dbReference type="AlphaFoldDB" id="A0A2P5W8G7"/>
<reference evidence="1 2" key="1">
    <citation type="submission" date="2015-01" db="EMBL/GenBank/DDBJ databases">
        <title>Genome of allotetraploid Gossypium barbadense reveals genomic plasticity and fiber elongation in cotton evolution.</title>
        <authorList>
            <person name="Chen X."/>
            <person name="Liu X."/>
            <person name="Zhao B."/>
            <person name="Zheng H."/>
            <person name="Hu Y."/>
            <person name="Lu G."/>
            <person name="Yang C."/>
            <person name="Chen J."/>
            <person name="Shan C."/>
            <person name="Zhang L."/>
            <person name="Zhou Y."/>
            <person name="Wang L."/>
            <person name="Guo W."/>
            <person name="Bai Y."/>
            <person name="Ruan J."/>
            <person name="Shangguan X."/>
            <person name="Mao Y."/>
            <person name="Jiang J."/>
            <person name="Zhu Y."/>
            <person name="Lei J."/>
            <person name="Kang H."/>
            <person name="Chen S."/>
            <person name="He X."/>
            <person name="Wang R."/>
            <person name="Wang Y."/>
            <person name="Chen J."/>
            <person name="Wang L."/>
            <person name="Yu S."/>
            <person name="Wang B."/>
            <person name="Wei J."/>
            <person name="Song S."/>
            <person name="Lu X."/>
            <person name="Gao Z."/>
            <person name="Gu W."/>
            <person name="Deng X."/>
            <person name="Ma D."/>
            <person name="Wang S."/>
            <person name="Liang W."/>
            <person name="Fang L."/>
            <person name="Cai C."/>
            <person name="Zhu X."/>
            <person name="Zhou B."/>
            <person name="Zhang Y."/>
            <person name="Chen Z."/>
            <person name="Xu S."/>
            <person name="Zhu R."/>
            <person name="Wang S."/>
            <person name="Zhang T."/>
            <person name="Zhao G."/>
        </authorList>
    </citation>
    <scope>NUCLEOTIDE SEQUENCE [LARGE SCALE GENOMIC DNA]</scope>
    <source>
        <strain evidence="2">cv. Xinhai21</strain>
        <tissue evidence="1">Leaf</tissue>
    </source>
</reference>
<name>A0A2P5W8G7_GOSBA</name>
<protein>
    <submittedName>
        <fullName evidence="1">Uncharacterized protein</fullName>
    </submittedName>
</protein>
<dbReference type="Proteomes" id="UP000239757">
    <property type="component" value="Unassembled WGS sequence"/>
</dbReference>
<evidence type="ECO:0000313" key="1">
    <source>
        <dbReference type="EMBL" id="PPR87379.1"/>
    </source>
</evidence>
<dbReference type="EMBL" id="KZ668602">
    <property type="protein sequence ID" value="PPR87379.1"/>
    <property type="molecule type" value="Genomic_DNA"/>
</dbReference>
<sequence length="212" mass="23812">MGKQWFGARIFYKGSEEIEVDVFKKLEKRNVLSNVEKVGLLLKMEEPVAVQVVVAGALVVGATGDDDDLQKIIALHESNGIGRVELYFKLNIIEEGHGRSIFQAHLEPKVHENIIDLLFGELAGDFNVVDYETGEPVHVGDIGQDILKYQPLTRMLEVKFDRMRGLKFLNYLHITLGYSTPFVTHSGQLAVGTQFPMKEVAILVVQVYNVKE</sequence>
<gene>
    <name evidence="1" type="ORF">GOBAR_AA33309</name>
</gene>
<evidence type="ECO:0000313" key="2">
    <source>
        <dbReference type="Proteomes" id="UP000239757"/>
    </source>
</evidence>
<proteinExistence type="predicted"/>
<organism evidence="1 2">
    <name type="scientific">Gossypium barbadense</name>
    <name type="common">Sea Island cotton</name>
    <name type="synonym">Hibiscus barbadensis</name>
    <dbReference type="NCBI Taxonomy" id="3634"/>
    <lineage>
        <taxon>Eukaryota</taxon>
        <taxon>Viridiplantae</taxon>
        <taxon>Streptophyta</taxon>
        <taxon>Embryophyta</taxon>
        <taxon>Tracheophyta</taxon>
        <taxon>Spermatophyta</taxon>
        <taxon>Magnoliopsida</taxon>
        <taxon>eudicotyledons</taxon>
        <taxon>Gunneridae</taxon>
        <taxon>Pentapetalae</taxon>
        <taxon>rosids</taxon>
        <taxon>malvids</taxon>
        <taxon>Malvales</taxon>
        <taxon>Malvaceae</taxon>
        <taxon>Malvoideae</taxon>
        <taxon>Gossypium</taxon>
    </lineage>
</organism>
<dbReference type="OrthoDB" id="10406885at2759"/>
<accession>A0A2P5W8G7</accession>